<dbReference type="InterPro" id="IPR008964">
    <property type="entry name" value="Invasin/intimin_cell_adhesion"/>
</dbReference>
<dbReference type="EMBL" id="AAAIKW010000016">
    <property type="protein sequence ID" value="EAC4553710.1"/>
    <property type="molecule type" value="Genomic_DNA"/>
</dbReference>
<comment type="caution">
    <text evidence="3">The sequence shown here is derived from an EMBL/GenBank/DDBJ whole genome shotgun (WGS) entry which is preliminary data.</text>
</comment>
<accession>A0A3T1NXE9</accession>
<dbReference type="AlphaFoldDB" id="A0A3T1NXE9"/>
<evidence type="ECO:0000259" key="1">
    <source>
        <dbReference type="SMART" id="SM00635"/>
    </source>
</evidence>
<dbReference type="SMART" id="SM00635">
    <property type="entry name" value="BID_2"/>
    <property type="match status" value="1"/>
</dbReference>
<dbReference type="Gene3D" id="2.60.40.1080">
    <property type="match status" value="1"/>
</dbReference>
<reference evidence="2 4" key="1">
    <citation type="submission" date="2018-06" db="EMBL/GenBank/DDBJ databases">
        <authorList>
            <consortium name="PulseNet: The National Subtyping Network for Foodborne Disease Surveillance"/>
            <person name="Tarr C.L."/>
            <person name="Trees E."/>
            <person name="Katz L.S."/>
            <person name="Carleton-Romer H.A."/>
            <person name="Stroika S."/>
            <person name="Kucerova Z."/>
            <person name="Roache K.F."/>
            <person name="Sabol A.L."/>
            <person name="Besser J."/>
            <person name="Gerner-Smidt P."/>
        </authorList>
    </citation>
    <scope>NUCLEOTIDE SEQUENCE [LARGE SCALE GENOMIC DNA]</scope>
    <source>
        <strain evidence="2 4">2015L-6227</strain>
    </source>
</reference>
<sequence length="110" mass="11534">MLQNSQRLVAASLMMKHLRLQNPEESPSSVEVDHNTITVKVGETFTINASVLPVGASQEVTYTSSNPPKAKINSVGTGEGVAEGTANITVASKESPSINKVVQVTVEAAD</sequence>
<dbReference type="Proteomes" id="UP000364988">
    <property type="component" value="Unassembled WGS sequence"/>
</dbReference>
<dbReference type="SUPFAM" id="SSF49373">
    <property type="entry name" value="Invasin/intimin cell-adhesion fragments"/>
    <property type="match status" value="1"/>
</dbReference>
<reference evidence="3 5" key="2">
    <citation type="submission" date="2019-09" db="EMBL/GenBank/DDBJ databases">
        <authorList>
            <consortium name="GenomeTrakr network: Whole genome sequencing for foodborne pathogen traceback"/>
        </authorList>
    </citation>
    <scope>NUCLEOTIDE SEQUENCE [LARGE SCALE GENOMIC DNA]</scope>
    <source>
        <strain evidence="3 5">FLAG-55987</strain>
    </source>
</reference>
<dbReference type="InterPro" id="IPR003343">
    <property type="entry name" value="Big_2"/>
</dbReference>
<dbReference type="Proteomes" id="UP000339309">
    <property type="component" value="Unassembled WGS sequence"/>
</dbReference>
<evidence type="ECO:0000313" key="3">
    <source>
        <dbReference type="EMBL" id="ECY6545709.1"/>
    </source>
</evidence>
<proteinExistence type="predicted"/>
<organism evidence="3 5">
    <name type="scientific">Listeria monocytogenes</name>
    <dbReference type="NCBI Taxonomy" id="1639"/>
    <lineage>
        <taxon>Bacteria</taxon>
        <taxon>Bacillati</taxon>
        <taxon>Bacillota</taxon>
        <taxon>Bacilli</taxon>
        <taxon>Bacillales</taxon>
        <taxon>Listeriaceae</taxon>
        <taxon>Listeria</taxon>
    </lineage>
</organism>
<dbReference type="Pfam" id="PF02368">
    <property type="entry name" value="Big_2"/>
    <property type="match status" value="1"/>
</dbReference>
<evidence type="ECO:0000313" key="4">
    <source>
        <dbReference type="Proteomes" id="UP000339309"/>
    </source>
</evidence>
<name>A0A3T1NXE9_LISMN</name>
<dbReference type="EMBL" id="AALEDS010000026">
    <property type="protein sequence ID" value="ECY6545709.1"/>
    <property type="molecule type" value="Genomic_DNA"/>
</dbReference>
<dbReference type="RefSeq" id="WP_031644591.1">
    <property type="nucleotide sequence ID" value="NZ_CP016213.2"/>
</dbReference>
<feature type="domain" description="BIG2" evidence="1">
    <location>
        <begin position="26"/>
        <end position="102"/>
    </location>
</feature>
<evidence type="ECO:0000313" key="5">
    <source>
        <dbReference type="Proteomes" id="UP000364988"/>
    </source>
</evidence>
<evidence type="ECO:0000313" key="2">
    <source>
        <dbReference type="EMBL" id="EAC4553710.1"/>
    </source>
</evidence>
<protein>
    <submittedName>
        <fullName evidence="3">Ig-like virion protein</fullName>
    </submittedName>
</protein>
<gene>
    <name evidence="2" type="ORF">ABZ57_14615</name>
    <name evidence="3" type="ORF">F6436_15460</name>
</gene>